<dbReference type="Gene3D" id="3.30.930.10">
    <property type="entry name" value="Bira Bifunctional Protein, Domain 2"/>
    <property type="match status" value="2"/>
</dbReference>
<dbReference type="GO" id="GO:0006433">
    <property type="term" value="P:prolyl-tRNA aminoacylation"/>
    <property type="evidence" value="ECO:0007669"/>
    <property type="project" value="UniProtKB-UniRule"/>
</dbReference>
<dbReference type="GO" id="GO:0005829">
    <property type="term" value="C:cytosol"/>
    <property type="evidence" value="ECO:0007669"/>
    <property type="project" value="TreeGrafter"/>
</dbReference>
<keyword evidence="6 12" id="KW-0067">ATP-binding</keyword>
<comment type="domain">
    <text evidence="12">Consists of three domains: the N-terminal catalytic domain, the editing domain and the C-terminal anticodon-binding domain.</text>
</comment>
<dbReference type="InterPro" id="IPR044140">
    <property type="entry name" value="ProRS_anticodon_short"/>
</dbReference>
<comment type="function">
    <text evidence="10 12">Catalyzes the attachment of proline to tRNA(Pro) in a two-step reaction: proline is first activated by ATP to form Pro-AMP and then transferred to the acceptor end of tRNA(Pro). As ProRS can inadvertently accommodate and process non-cognate amino acids such as alanine and cysteine, to avoid such errors it has two additional distinct editing activities against alanine. One activity is designated as 'pretransfer' editing and involves the tRNA(Pro)-independent hydrolysis of activated Ala-AMP. The other activity is designated 'posttransfer' editing and involves deacylation of mischarged Ala-tRNA(Pro). The misacylated Cys-tRNA(Pro) is not edited by ProRS.</text>
</comment>
<evidence type="ECO:0000256" key="11">
    <source>
        <dbReference type="ARBA" id="ARBA00060755"/>
    </source>
</evidence>
<organism evidence="14">
    <name type="scientific">Aerophobetes bacterium</name>
    <dbReference type="NCBI Taxonomy" id="2030807"/>
    <lineage>
        <taxon>Bacteria</taxon>
        <taxon>Candidatus Aerophobota</taxon>
    </lineage>
</organism>
<dbReference type="Gene3D" id="3.40.50.800">
    <property type="entry name" value="Anticodon-binding domain"/>
    <property type="match status" value="1"/>
</dbReference>
<reference evidence="14" key="1">
    <citation type="journal article" date="2020" name="mSystems">
        <title>Genome- and Community-Level Interaction Insights into Carbon Utilization and Element Cycling Functions of Hydrothermarchaeota in Hydrothermal Sediment.</title>
        <authorList>
            <person name="Zhou Z."/>
            <person name="Liu Y."/>
            <person name="Xu W."/>
            <person name="Pan J."/>
            <person name="Luo Z.H."/>
            <person name="Li M."/>
        </authorList>
    </citation>
    <scope>NUCLEOTIDE SEQUENCE [LARGE SCALE GENOMIC DNA]</scope>
    <source>
        <strain evidence="14">HyVt-92</strain>
    </source>
</reference>
<evidence type="ECO:0000256" key="6">
    <source>
        <dbReference type="ARBA" id="ARBA00022840"/>
    </source>
</evidence>
<accession>A0A7V5LZA5</accession>
<dbReference type="Gene3D" id="3.90.960.10">
    <property type="entry name" value="YbaK/aminoacyl-tRNA synthetase-associated domain"/>
    <property type="match status" value="1"/>
</dbReference>
<dbReference type="InterPro" id="IPR023717">
    <property type="entry name" value="Pro-tRNA-Synthase_IIa_type1"/>
</dbReference>
<evidence type="ECO:0000256" key="12">
    <source>
        <dbReference type="HAMAP-Rule" id="MF_01569"/>
    </source>
</evidence>
<dbReference type="CDD" id="cd00861">
    <property type="entry name" value="ProRS_anticodon_short"/>
    <property type="match status" value="1"/>
</dbReference>
<keyword evidence="4 12" id="KW-0436">Ligase</keyword>
<dbReference type="SUPFAM" id="SSF55826">
    <property type="entry name" value="YbaK/ProRS associated domain"/>
    <property type="match status" value="1"/>
</dbReference>
<dbReference type="NCBIfam" id="NF006625">
    <property type="entry name" value="PRK09194.1"/>
    <property type="match status" value="1"/>
</dbReference>
<keyword evidence="5 12" id="KW-0547">Nucleotide-binding</keyword>
<dbReference type="InterPro" id="IPR002314">
    <property type="entry name" value="aa-tRNA-synt_IIb"/>
</dbReference>
<name>A0A7V5LZA5_UNCAE</name>
<dbReference type="GO" id="GO:0005524">
    <property type="term" value="F:ATP binding"/>
    <property type="evidence" value="ECO:0007669"/>
    <property type="project" value="UniProtKB-UniRule"/>
</dbReference>
<dbReference type="Proteomes" id="UP000886070">
    <property type="component" value="Unassembled WGS sequence"/>
</dbReference>
<dbReference type="FunFam" id="3.30.930.10:FF:000066">
    <property type="entry name" value="Proline--tRNA ligase"/>
    <property type="match status" value="1"/>
</dbReference>
<comment type="subunit">
    <text evidence="2 12">Homodimer.</text>
</comment>
<gene>
    <name evidence="12" type="primary">proS</name>
    <name evidence="14" type="ORF">ENL39_05735</name>
</gene>
<dbReference type="PROSITE" id="PS50862">
    <property type="entry name" value="AA_TRNA_LIGASE_II"/>
    <property type="match status" value="1"/>
</dbReference>
<dbReference type="InterPro" id="IPR007214">
    <property type="entry name" value="YbaK/aa-tRNA-synth-assoc-dom"/>
</dbReference>
<feature type="domain" description="Aminoacyl-transfer RNA synthetases class-II family profile" evidence="13">
    <location>
        <begin position="33"/>
        <end position="464"/>
    </location>
</feature>
<dbReference type="PANTHER" id="PTHR42753:SF2">
    <property type="entry name" value="PROLINE--TRNA LIGASE"/>
    <property type="match status" value="1"/>
</dbReference>
<dbReference type="InterPro" id="IPR002316">
    <property type="entry name" value="Pro-tRNA-ligase_IIa"/>
</dbReference>
<evidence type="ECO:0000256" key="8">
    <source>
        <dbReference type="ARBA" id="ARBA00023146"/>
    </source>
</evidence>
<evidence type="ECO:0000256" key="5">
    <source>
        <dbReference type="ARBA" id="ARBA00022741"/>
    </source>
</evidence>
<dbReference type="InterPro" id="IPR004154">
    <property type="entry name" value="Anticodon-bd"/>
</dbReference>
<comment type="catalytic activity">
    <reaction evidence="9 12">
        <text>tRNA(Pro) + L-proline + ATP = L-prolyl-tRNA(Pro) + AMP + diphosphate</text>
        <dbReference type="Rhea" id="RHEA:14305"/>
        <dbReference type="Rhea" id="RHEA-COMP:9700"/>
        <dbReference type="Rhea" id="RHEA-COMP:9702"/>
        <dbReference type="ChEBI" id="CHEBI:30616"/>
        <dbReference type="ChEBI" id="CHEBI:33019"/>
        <dbReference type="ChEBI" id="CHEBI:60039"/>
        <dbReference type="ChEBI" id="CHEBI:78442"/>
        <dbReference type="ChEBI" id="CHEBI:78532"/>
        <dbReference type="ChEBI" id="CHEBI:456215"/>
        <dbReference type="EC" id="6.1.1.15"/>
    </reaction>
</comment>
<dbReference type="NCBIfam" id="TIGR00409">
    <property type="entry name" value="proS_fam_II"/>
    <property type="match status" value="1"/>
</dbReference>
<evidence type="ECO:0000256" key="3">
    <source>
        <dbReference type="ARBA" id="ARBA00022490"/>
    </source>
</evidence>
<dbReference type="CDD" id="cd04334">
    <property type="entry name" value="ProRS-INS"/>
    <property type="match status" value="1"/>
</dbReference>
<evidence type="ECO:0000256" key="2">
    <source>
        <dbReference type="ARBA" id="ARBA00011738"/>
    </source>
</evidence>
<dbReference type="GO" id="GO:0002161">
    <property type="term" value="F:aminoacyl-tRNA deacylase activity"/>
    <property type="evidence" value="ECO:0007669"/>
    <property type="project" value="InterPro"/>
</dbReference>
<dbReference type="Pfam" id="PF00587">
    <property type="entry name" value="tRNA-synt_2b"/>
    <property type="match status" value="1"/>
</dbReference>
<dbReference type="SUPFAM" id="SSF52954">
    <property type="entry name" value="Class II aaRS ABD-related"/>
    <property type="match status" value="1"/>
</dbReference>
<proteinExistence type="inferred from homology"/>
<evidence type="ECO:0000313" key="14">
    <source>
        <dbReference type="EMBL" id="HHF98967.1"/>
    </source>
</evidence>
<dbReference type="InterPro" id="IPR033730">
    <property type="entry name" value="ProRS_core_prok"/>
</dbReference>
<dbReference type="PRINTS" id="PR01046">
    <property type="entry name" value="TRNASYNTHPRO"/>
</dbReference>
<dbReference type="InterPro" id="IPR050062">
    <property type="entry name" value="Pro-tRNA_synthetase"/>
</dbReference>
<dbReference type="FunFam" id="3.30.930.10:FF:000065">
    <property type="entry name" value="Proline--tRNA ligase"/>
    <property type="match status" value="1"/>
</dbReference>
<dbReference type="Pfam" id="PF03129">
    <property type="entry name" value="HGTP_anticodon"/>
    <property type="match status" value="1"/>
</dbReference>
<protein>
    <recommendedName>
        <fullName evidence="12">Proline--tRNA ligase</fullName>
        <ecNumber evidence="12">6.1.1.15</ecNumber>
    </recommendedName>
    <alternativeName>
        <fullName evidence="12">Prolyl-tRNA synthetase</fullName>
        <shortName evidence="12">ProRS</shortName>
    </alternativeName>
</protein>
<dbReference type="GO" id="GO:0004827">
    <property type="term" value="F:proline-tRNA ligase activity"/>
    <property type="evidence" value="ECO:0007669"/>
    <property type="project" value="UniProtKB-UniRule"/>
</dbReference>
<evidence type="ECO:0000259" key="13">
    <source>
        <dbReference type="PROSITE" id="PS50862"/>
    </source>
</evidence>
<dbReference type="InterPro" id="IPR006195">
    <property type="entry name" value="aa-tRNA-synth_II"/>
</dbReference>
<dbReference type="InterPro" id="IPR045864">
    <property type="entry name" value="aa-tRNA-synth_II/BPL/LPL"/>
</dbReference>
<dbReference type="SUPFAM" id="SSF55681">
    <property type="entry name" value="Class II aaRS and biotin synthetases"/>
    <property type="match status" value="1"/>
</dbReference>
<sequence length="562" mass="63829">MRLSRYLFFTAKQTPSEAEFESHKLMLRAGLIKQVASGIYSFLPMGYRILEKVILIIREEMRRIGAEELLLPFVQPAELWKKSGRWDEYGRELLRFQDRKGSWFVLSPTHEELITELAAEILTSYKKLPVVVYQIGTKFRDELRPRGGVIRAREFLMKDAYSFCENNEDMKEIYENMRLAYERIFSRCGLNYRVVEAESGPIGGEISHEFLAYTPAGEDKMVECEGCGYSAKIEKAVSFALTEEKENEKPLEEVETPGVKSIESLVCFLNVPAEKLLKTIIYTTDKGYVAAVVRGDHDVNEEKLRKLLKVKELYLTPEEEVFEKLGIEVGFVGPSGIEGKIPLVVDKAVLQGRNFVAGANKKDTHFLNVNPGRDFTPSIVGDIRFVLEGEKCPFCNSSLRVKRGLEVGHLFNLGYRYSSSLGAFFLDRVGKKKPLLMGCYGIGVSRLPAAVIEQNHDENGIIWPREIAPFKVVIIPTSGETLGFSEKLYFDLRKNAIDVLWDDRDVSPGVKFKDSDLIGIPLKIIIGNTFLKEGKVEIKKRRDGEIIKVKKEEIIQKLTELN</sequence>
<evidence type="ECO:0000256" key="4">
    <source>
        <dbReference type="ARBA" id="ARBA00022598"/>
    </source>
</evidence>
<dbReference type="EMBL" id="DRTT01000155">
    <property type="protein sequence ID" value="HHF98967.1"/>
    <property type="molecule type" value="Genomic_DNA"/>
</dbReference>
<comment type="subcellular location">
    <subcellularLocation>
        <location evidence="1 12">Cytoplasm</location>
    </subcellularLocation>
</comment>
<comment type="similarity">
    <text evidence="11 12">Belongs to the class-II aminoacyl-tRNA synthetase family. ProS type 1 subfamily.</text>
</comment>
<dbReference type="InterPro" id="IPR004500">
    <property type="entry name" value="Pro-tRNA-synth_IIa_bac-type"/>
</dbReference>
<dbReference type="CDD" id="cd00779">
    <property type="entry name" value="ProRS_core_prok"/>
    <property type="match status" value="1"/>
</dbReference>
<dbReference type="InterPro" id="IPR036754">
    <property type="entry name" value="YbaK/aa-tRNA-synt-asso_dom_sf"/>
</dbReference>
<evidence type="ECO:0000256" key="1">
    <source>
        <dbReference type="ARBA" id="ARBA00004496"/>
    </source>
</evidence>
<dbReference type="InterPro" id="IPR036621">
    <property type="entry name" value="Anticodon-bd_dom_sf"/>
</dbReference>
<dbReference type="EC" id="6.1.1.15" evidence="12"/>
<comment type="caution">
    <text evidence="14">The sequence shown here is derived from an EMBL/GenBank/DDBJ whole genome shotgun (WGS) entry which is preliminary data.</text>
</comment>
<evidence type="ECO:0000256" key="10">
    <source>
        <dbReference type="ARBA" id="ARBA00053664"/>
    </source>
</evidence>
<dbReference type="PANTHER" id="PTHR42753">
    <property type="entry name" value="MITOCHONDRIAL RIBOSOME PROTEIN L39/PROLYL-TRNA LIGASE FAMILY MEMBER"/>
    <property type="match status" value="1"/>
</dbReference>
<evidence type="ECO:0000256" key="9">
    <source>
        <dbReference type="ARBA" id="ARBA00047671"/>
    </source>
</evidence>
<dbReference type="Pfam" id="PF04073">
    <property type="entry name" value="tRNA_edit"/>
    <property type="match status" value="1"/>
</dbReference>
<keyword evidence="7 12" id="KW-0648">Protein biosynthesis</keyword>
<dbReference type="HAMAP" id="MF_01569">
    <property type="entry name" value="Pro_tRNA_synth_type1"/>
    <property type="match status" value="1"/>
</dbReference>
<keyword evidence="3 12" id="KW-0963">Cytoplasm</keyword>
<dbReference type="AlphaFoldDB" id="A0A7V5LZA5"/>
<keyword evidence="8 12" id="KW-0030">Aminoacyl-tRNA synthetase</keyword>
<evidence type="ECO:0000256" key="7">
    <source>
        <dbReference type="ARBA" id="ARBA00022917"/>
    </source>
</evidence>